<proteinExistence type="predicted"/>
<dbReference type="OrthoDB" id="6195577at2"/>
<dbReference type="EMBL" id="VDFV01000064">
    <property type="protein sequence ID" value="TNC61816.1"/>
    <property type="molecule type" value="Genomic_DNA"/>
</dbReference>
<dbReference type="AlphaFoldDB" id="A0A5C4N737"/>
<keyword evidence="3" id="KW-1185">Reference proteome</keyword>
<evidence type="ECO:0000259" key="1">
    <source>
        <dbReference type="Pfam" id="PF11575"/>
    </source>
</evidence>
<accession>A0A5C4N737</accession>
<organism evidence="2 3">
    <name type="scientific">Rubellimicrobium roseum</name>
    <dbReference type="NCBI Taxonomy" id="687525"/>
    <lineage>
        <taxon>Bacteria</taxon>
        <taxon>Pseudomonadati</taxon>
        <taxon>Pseudomonadota</taxon>
        <taxon>Alphaproteobacteria</taxon>
        <taxon>Rhodobacterales</taxon>
        <taxon>Roseobacteraceae</taxon>
        <taxon>Rubellimicrobium</taxon>
    </lineage>
</organism>
<name>A0A5C4N737_9RHOB</name>
<reference evidence="2 3" key="1">
    <citation type="submission" date="2019-06" db="EMBL/GenBank/DDBJ databases">
        <authorList>
            <person name="Jiang L."/>
        </authorList>
    </citation>
    <scope>NUCLEOTIDE SEQUENCE [LARGE SCALE GENOMIC DNA]</scope>
    <source>
        <strain evidence="2 3">YIM 48858</strain>
    </source>
</reference>
<feature type="domain" description="Ferric siderophore reductase C-terminal" evidence="1">
    <location>
        <begin position="210"/>
        <end position="230"/>
    </location>
</feature>
<sequence>MVLSPPDLDDVRDGPLTLFALATDPARLDVWLEEHRQLHPGTDLKAAAAFFLGSLAYEITKLFAQQVLNRGEDTWPLADTVHLRLGWATWHEDGGSGRTLTYRVEFADPIPSRSGQPSCGLLKHCERLVFALHDRSTLPTSALWRIVTDSVAAACLDTGKMRNCPAAGMALAREMLSIPGWPFFNRQWGFFEITATRPDGRPVCEWFRARGGCCRYYTVAGGEYCTTCVLRDAESRNARLRDWLATRPEAGCPAPGLAKADTVDDAA</sequence>
<dbReference type="Proteomes" id="UP000305709">
    <property type="component" value="Unassembled WGS sequence"/>
</dbReference>
<dbReference type="RefSeq" id="WP_139083639.1">
    <property type="nucleotide sequence ID" value="NZ_VDFV01000064.1"/>
</dbReference>
<dbReference type="InterPro" id="IPR024726">
    <property type="entry name" value="FhuF_C"/>
</dbReference>
<evidence type="ECO:0000313" key="3">
    <source>
        <dbReference type="Proteomes" id="UP000305709"/>
    </source>
</evidence>
<gene>
    <name evidence="2" type="ORF">FHG71_20915</name>
</gene>
<dbReference type="Pfam" id="PF11575">
    <property type="entry name" value="FhuF_C"/>
    <property type="match status" value="1"/>
</dbReference>
<comment type="caution">
    <text evidence="2">The sequence shown here is derived from an EMBL/GenBank/DDBJ whole genome shotgun (WGS) entry which is preliminary data.</text>
</comment>
<dbReference type="GO" id="GO:0051537">
    <property type="term" value="F:2 iron, 2 sulfur cluster binding"/>
    <property type="evidence" value="ECO:0007669"/>
    <property type="project" value="InterPro"/>
</dbReference>
<protein>
    <submittedName>
        <fullName evidence="2">(2Fe-2S)-binding protein</fullName>
    </submittedName>
</protein>
<evidence type="ECO:0000313" key="2">
    <source>
        <dbReference type="EMBL" id="TNC61816.1"/>
    </source>
</evidence>